<dbReference type="FunFam" id="3.30.1490.20:FF:000010">
    <property type="entry name" value="Phosphoenolpyruvate synthase"/>
    <property type="match status" value="1"/>
</dbReference>
<keyword evidence="3" id="KW-0175">Coiled coil</keyword>
<dbReference type="InterPro" id="IPR013815">
    <property type="entry name" value="ATP_grasp_subdomain_1"/>
</dbReference>
<dbReference type="SUPFAM" id="SSF56059">
    <property type="entry name" value="Glutathione synthetase ATP-binding domain-like"/>
    <property type="match status" value="1"/>
</dbReference>
<dbReference type="PANTHER" id="PTHR43615:SF1">
    <property type="entry name" value="PPDK_N DOMAIN-CONTAINING PROTEIN"/>
    <property type="match status" value="1"/>
</dbReference>
<dbReference type="Gene3D" id="3.30.470.20">
    <property type="entry name" value="ATP-grasp fold, B domain"/>
    <property type="match status" value="1"/>
</dbReference>
<dbReference type="Gene3D" id="3.50.30.10">
    <property type="entry name" value="Phosphohistidine domain"/>
    <property type="match status" value="1"/>
</dbReference>
<dbReference type="RefSeq" id="WP_093054152.1">
    <property type="nucleotide sequence ID" value="NZ_FOGT01000014.1"/>
</dbReference>
<keyword evidence="7" id="KW-1185">Reference proteome</keyword>
<protein>
    <submittedName>
        <fullName evidence="6">Pyruvate, water dikinase</fullName>
    </submittedName>
</protein>
<feature type="domain" description="PEP-utilising enzyme mobile" evidence="4">
    <location>
        <begin position="787"/>
        <end position="857"/>
    </location>
</feature>
<dbReference type="EMBL" id="FOGT01000014">
    <property type="protein sequence ID" value="SES28363.1"/>
    <property type="molecule type" value="Genomic_DNA"/>
</dbReference>
<evidence type="ECO:0000256" key="1">
    <source>
        <dbReference type="ARBA" id="ARBA00022741"/>
    </source>
</evidence>
<evidence type="ECO:0000256" key="3">
    <source>
        <dbReference type="SAM" id="Coils"/>
    </source>
</evidence>
<keyword evidence="2" id="KW-0067">ATP-binding</keyword>
<dbReference type="GO" id="GO:0005524">
    <property type="term" value="F:ATP binding"/>
    <property type="evidence" value="ECO:0007669"/>
    <property type="project" value="UniProtKB-KW"/>
</dbReference>
<dbReference type="PANTHER" id="PTHR43615">
    <property type="entry name" value="PHOSPHOENOLPYRUVATE SYNTHASE-RELATED"/>
    <property type="match status" value="1"/>
</dbReference>
<name>A0A1H9W4F9_9BACI</name>
<proteinExistence type="predicted"/>
<keyword evidence="6" id="KW-0808">Transferase</keyword>
<sequence length="868" mass="96380">MIINFNTDQSVNLQIAGGKGLNLVQMTQAGLTVPDGYIVTTELYDTFIDENQLAEHISSQLDGLSASDMTALGHASRSIQQRIQNASLPEAISSQIVKAYKQLNTLYVAVRSSATAEDLPDMSFAGQHDSYLNVKGETELIQAVKDCWASLWNARAISYRLRHHIPQDFKTLSLAVVVQTMAESDTSGVMFTVNPLNNRRDEIFINASWGMGEAVVSGIVSPDQFILNKETGKTVSSTIATKDVQIIRTEEGNQQTAVPDHIKTKPSLSPDQLKQLYNLALAVDRYYNQPMDTEWVLGDGMVYIVQARPVTGLHPMPEVNDPPQEHGLRLYLSFTRVSQGISVPFTPLGIDVQRLEMWGALKALGIQSDKSPKWFKTAAGRIYWDFTELMRNPKRVKKMADSFALKDPVAGKVLMEFMERNKEELTSKKSKLKYPPKLFALGGRIGMRVIGAIANPGKAETRSKAIAQKNLNHMKRKARKAGTIEEKIDAVDTIMENGMRVILHQCAYMVPGLMAENRARRRLTKWLGDDSLLNPVIHALPNSPTTRMGHELVQITCNYKKTGKQPGSQDPEIQTFLKTFGHRSNVELDVGIPNWQEKPDYIMNLISSYMEQDTERLYEKLKKQENEAEKAVRLIRSKVDDVKGKRSGRKIEKDCRYIRSLLGLRELPKFDLIRSFALVRELLQKAGDELVSQGRIKTKNDVFFLQRSEILSPADSLMETVEARKKTYAEQKEIKTVPRFITNTGECLYGSTESTSSDNGLNGVPIASGEFTGIVRVIHDPAGAKLKDGEILVTHSTDPSWTPLFLSAGGLIMETGGTGSHGGIVAREYGIPAVAGIERVSEKLKTGDKVTVNGHSGDVIILDQAHNG</sequence>
<dbReference type="InterPro" id="IPR002192">
    <property type="entry name" value="PPDK_AMP/ATP-bd"/>
</dbReference>
<dbReference type="InterPro" id="IPR008279">
    <property type="entry name" value="PEP-util_enz_mobile_dom"/>
</dbReference>
<keyword evidence="6" id="KW-0418">Kinase</keyword>
<dbReference type="OrthoDB" id="9765468at2"/>
<dbReference type="STRING" id="1601833.SAMN05518684_11438"/>
<dbReference type="Pfam" id="PF01326">
    <property type="entry name" value="PPDK_N"/>
    <property type="match status" value="1"/>
</dbReference>
<dbReference type="InterPro" id="IPR051549">
    <property type="entry name" value="PEP_Utilizing_Enz"/>
</dbReference>
<keyword evidence="6" id="KW-0670">Pyruvate</keyword>
<evidence type="ECO:0000259" key="4">
    <source>
        <dbReference type="Pfam" id="PF00391"/>
    </source>
</evidence>
<gene>
    <name evidence="6" type="ORF">SAMN05518684_11438</name>
</gene>
<evidence type="ECO:0000313" key="6">
    <source>
        <dbReference type="EMBL" id="SES28363.1"/>
    </source>
</evidence>
<dbReference type="InterPro" id="IPR036637">
    <property type="entry name" value="Phosphohistidine_dom_sf"/>
</dbReference>
<dbReference type="Gene3D" id="3.30.1490.20">
    <property type="entry name" value="ATP-grasp fold, A domain"/>
    <property type="match status" value="1"/>
</dbReference>
<evidence type="ECO:0000259" key="5">
    <source>
        <dbReference type="Pfam" id="PF01326"/>
    </source>
</evidence>
<dbReference type="AlphaFoldDB" id="A0A1H9W4F9"/>
<reference evidence="7" key="1">
    <citation type="submission" date="2016-10" db="EMBL/GenBank/DDBJ databases">
        <authorList>
            <person name="Varghese N."/>
            <person name="Submissions S."/>
        </authorList>
    </citation>
    <scope>NUCLEOTIDE SEQUENCE [LARGE SCALE GENOMIC DNA]</scope>
    <source>
        <strain evidence="7">S9</strain>
    </source>
</reference>
<feature type="coiled-coil region" evidence="3">
    <location>
        <begin position="611"/>
        <end position="641"/>
    </location>
</feature>
<organism evidence="6 7">
    <name type="scientific">Salipaludibacillus aurantiacus</name>
    <dbReference type="NCBI Taxonomy" id="1601833"/>
    <lineage>
        <taxon>Bacteria</taxon>
        <taxon>Bacillati</taxon>
        <taxon>Bacillota</taxon>
        <taxon>Bacilli</taxon>
        <taxon>Bacillales</taxon>
        <taxon>Bacillaceae</taxon>
    </lineage>
</organism>
<dbReference type="SUPFAM" id="SSF52009">
    <property type="entry name" value="Phosphohistidine domain"/>
    <property type="match status" value="1"/>
</dbReference>
<accession>A0A1H9W4F9</accession>
<evidence type="ECO:0000313" key="7">
    <source>
        <dbReference type="Proteomes" id="UP000198571"/>
    </source>
</evidence>
<feature type="domain" description="Pyruvate phosphate dikinase AMP/ATP-binding" evidence="5">
    <location>
        <begin position="15"/>
        <end position="314"/>
    </location>
</feature>
<evidence type="ECO:0000256" key="2">
    <source>
        <dbReference type="ARBA" id="ARBA00022840"/>
    </source>
</evidence>
<keyword evidence="1" id="KW-0547">Nucleotide-binding</keyword>
<dbReference type="Pfam" id="PF00391">
    <property type="entry name" value="PEP-utilizers"/>
    <property type="match status" value="1"/>
</dbReference>
<dbReference type="Proteomes" id="UP000198571">
    <property type="component" value="Unassembled WGS sequence"/>
</dbReference>
<dbReference type="GO" id="GO:0016301">
    <property type="term" value="F:kinase activity"/>
    <property type="evidence" value="ECO:0007669"/>
    <property type="project" value="UniProtKB-KW"/>
</dbReference>